<reference evidence="9 10" key="1">
    <citation type="submission" date="2021-06" db="EMBL/GenBank/DDBJ databases">
        <title>Caerostris extrusa draft genome.</title>
        <authorList>
            <person name="Kono N."/>
            <person name="Arakawa K."/>
        </authorList>
    </citation>
    <scope>NUCLEOTIDE SEQUENCE [LARGE SCALE GENOMIC DNA]</scope>
</reference>
<dbReference type="InterPro" id="IPR033740">
    <property type="entry name" value="Pept_M24B"/>
</dbReference>
<dbReference type="InterPro" id="IPR050422">
    <property type="entry name" value="X-Pro_aminopeptidase_P"/>
</dbReference>
<accession>A0AAV4MK10</accession>
<evidence type="ECO:0000256" key="3">
    <source>
        <dbReference type="ARBA" id="ARBA00022723"/>
    </source>
</evidence>
<dbReference type="GO" id="GO:0070006">
    <property type="term" value="F:metalloaminopeptidase activity"/>
    <property type="evidence" value="ECO:0007669"/>
    <property type="project" value="InterPro"/>
</dbReference>
<comment type="caution">
    <text evidence="9">The sequence shown here is derived from an EMBL/GenBank/DDBJ whole genome shotgun (WGS) entry which is preliminary data.</text>
</comment>
<dbReference type="Proteomes" id="UP001054945">
    <property type="component" value="Unassembled WGS sequence"/>
</dbReference>
<feature type="chain" id="PRO_5043876083" evidence="6">
    <location>
        <begin position="19"/>
        <end position="387"/>
    </location>
</feature>
<evidence type="ECO:0000256" key="1">
    <source>
        <dbReference type="ARBA" id="ARBA00001936"/>
    </source>
</evidence>
<dbReference type="InterPro" id="IPR036005">
    <property type="entry name" value="Creatinase/aminopeptidase-like"/>
</dbReference>
<dbReference type="SUPFAM" id="SSF55920">
    <property type="entry name" value="Creatinase/aminopeptidase"/>
    <property type="match status" value="1"/>
</dbReference>
<evidence type="ECO:0000256" key="2">
    <source>
        <dbReference type="ARBA" id="ARBA00008766"/>
    </source>
</evidence>
<dbReference type="GO" id="GO:0005737">
    <property type="term" value="C:cytoplasm"/>
    <property type="evidence" value="ECO:0007669"/>
    <property type="project" value="UniProtKB-ARBA"/>
</dbReference>
<evidence type="ECO:0000313" key="10">
    <source>
        <dbReference type="Proteomes" id="UP001054945"/>
    </source>
</evidence>
<dbReference type="PANTHER" id="PTHR43763">
    <property type="entry name" value="XAA-PRO AMINOPEPTIDASE 1"/>
    <property type="match status" value="1"/>
</dbReference>
<feature type="domain" description="Peptidase M24" evidence="7">
    <location>
        <begin position="8"/>
        <end position="187"/>
    </location>
</feature>
<dbReference type="PANTHER" id="PTHR43763:SF20">
    <property type="entry name" value="XAA-PRO AMINOPEPTIDASE APEPP"/>
    <property type="match status" value="1"/>
</dbReference>
<evidence type="ECO:0000256" key="4">
    <source>
        <dbReference type="ARBA" id="ARBA00022801"/>
    </source>
</evidence>
<evidence type="ECO:0000259" key="8">
    <source>
        <dbReference type="Pfam" id="PF16188"/>
    </source>
</evidence>
<keyword evidence="9" id="KW-0645">Protease</keyword>
<dbReference type="EMBL" id="BPLR01002255">
    <property type="protein sequence ID" value="GIX71816.1"/>
    <property type="molecule type" value="Genomic_DNA"/>
</dbReference>
<dbReference type="AlphaFoldDB" id="A0AAV4MK10"/>
<dbReference type="CDD" id="cd01085">
    <property type="entry name" value="APP"/>
    <property type="match status" value="1"/>
</dbReference>
<keyword evidence="3" id="KW-0479">Metal-binding</keyword>
<keyword evidence="4" id="KW-0378">Hydrolase</keyword>
<gene>
    <name evidence="9" type="primary">Xpnpep1</name>
    <name evidence="9" type="ORF">CEXT_480451</name>
</gene>
<dbReference type="FunFam" id="3.90.230.10:FF:000007">
    <property type="entry name" value="Xaa-Pro aminopeptidase P"/>
    <property type="match status" value="1"/>
</dbReference>
<keyword evidence="5" id="KW-0464">Manganese</keyword>
<evidence type="ECO:0000259" key="7">
    <source>
        <dbReference type="Pfam" id="PF00557"/>
    </source>
</evidence>
<sequence length="387" mass="44303">MLLLCANFFAWLEDEVASGEVTEYLAALKIEDFRRQQEDYVGPSFEVISATGPNAALIHYHPSEETTRIISSEEFYLCDSGGQYIDGTTDVARTYFFGNPSQYEKECFTRVMKGHIAISSAVFPRHIKGQMLDTLARKSLWEVGLNYMHKTGHGVGAYLTVHEGPTEIDWKTNPDDPGLQEGMILSNDYTQDQPRQINYDLNLRGMKQHSINSARILSKNQVQLRTVPGYVTRNKEPGYYESGRFGIKIENLVLVKKADTKYNFQDCGFLTFEPLTLIPFQTKLLDTSLLTVEEMDWLDNYHQICRDVVGKALREQGRLSAFQWLMRERNLLGNKIRKLIKKLSGFVPKSHKVVSNNEKCLLLQWAICVRLQAKQLFCQLCLLVFTS</sequence>
<organism evidence="9 10">
    <name type="scientific">Caerostris extrusa</name>
    <name type="common">Bark spider</name>
    <name type="synonym">Caerostris bankana</name>
    <dbReference type="NCBI Taxonomy" id="172846"/>
    <lineage>
        <taxon>Eukaryota</taxon>
        <taxon>Metazoa</taxon>
        <taxon>Ecdysozoa</taxon>
        <taxon>Arthropoda</taxon>
        <taxon>Chelicerata</taxon>
        <taxon>Arachnida</taxon>
        <taxon>Araneae</taxon>
        <taxon>Araneomorphae</taxon>
        <taxon>Entelegynae</taxon>
        <taxon>Araneoidea</taxon>
        <taxon>Araneidae</taxon>
        <taxon>Caerostris</taxon>
    </lineage>
</organism>
<dbReference type="InterPro" id="IPR000994">
    <property type="entry name" value="Pept_M24"/>
</dbReference>
<evidence type="ECO:0000313" key="9">
    <source>
        <dbReference type="EMBL" id="GIX71816.1"/>
    </source>
</evidence>
<evidence type="ECO:0000256" key="6">
    <source>
        <dbReference type="SAM" id="SignalP"/>
    </source>
</evidence>
<dbReference type="GO" id="GO:0046872">
    <property type="term" value="F:metal ion binding"/>
    <property type="evidence" value="ECO:0007669"/>
    <property type="project" value="UniProtKB-KW"/>
</dbReference>
<dbReference type="Gene3D" id="3.90.230.10">
    <property type="entry name" value="Creatinase/methionine aminopeptidase superfamily"/>
    <property type="match status" value="2"/>
</dbReference>
<comment type="cofactor">
    <cofactor evidence="1">
        <name>Mn(2+)</name>
        <dbReference type="ChEBI" id="CHEBI:29035"/>
    </cofactor>
</comment>
<evidence type="ECO:0000256" key="5">
    <source>
        <dbReference type="ARBA" id="ARBA00023211"/>
    </source>
</evidence>
<name>A0AAV4MK10_CAEEX</name>
<dbReference type="Pfam" id="PF00557">
    <property type="entry name" value="Peptidase_M24"/>
    <property type="match status" value="1"/>
</dbReference>
<comment type="similarity">
    <text evidence="2">Belongs to the peptidase M24B family.</text>
</comment>
<proteinExistence type="inferred from homology"/>
<keyword evidence="6" id="KW-0732">Signal</keyword>
<feature type="signal peptide" evidence="6">
    <location>
        <begin position="1"/>
        <end position="18"/>
    </location>
</feature>
<feature type="domain" description="Peptidase M24 C-terminal" evidence="8">
    <location>
        <begin position="268"/>
        <end position="328"/>
    </location>
</feature>
<keyword evidence="9" id="KW-0031">Aminopeptidase</keyword>
<protein>
    <submittedName>
        <fullName evidence="9">Xaa-Pro aminopeptidase 1</fullName>
    </submittedName>
</protein>
<dbReference type="Pfam" id="PF16188">
    <property type="entry name" value="Peptidase_M24_C"/>
    <property type="match status" value="1"/>
</dbReference>
<dbReference type="InterPro" id="IPR032416">
    <property type="entry name" value="Peptidase_M24_C"/>
</dbReference>
<keyword evidence="10" id="KW-1185">Reference proteome</keyword>